<protein>
    <submittedName>
        <fullName evidence="1">Uncharacterized protein</fullName>
    </submittedName>
</protein>
<dbReference type="Proteomes" id="UP000054783">
    <property type="component" value="Unassembled WGS sequence"/>
</dbReference>
<dbReference type="AlphaFoldDB" id="A0A0V0ZQN1"/>
<accession>A0A0V0ZQN1</accession>
<keyword evidence="2" id="KW-1185">Reference proteome</keyword>
<proteinExistence type="predicted"/>
<sequence length="79" mass="9467">MNKRTFIVQIYHSERVQQHQLSPAKSFNDKSFLNFSPHLYQRTVLKKYPKFTLTNLHVEMLAKLYNKFNKSHNDDKLGI</sequence>
<organism evidence="1 2">
    <name type="scientific">Trichinella patagoniensis</name>
    <dbReference type="NCBI Taxonomy" id="990121"/>
    <lineage>
        <taxon>Eukaryota</taxon>
        <taxon>Metazoa</taxon>
        <taxon>Ecdysozoa</taxon>
        <taxon>Nematoda</taxon>
        <taxon>Enoplea</taxon>
        <taxon>Dorylaimia</taxon>
        <taxon>Trichinellida</taxon>
        <taxon>Trichinellidae</taxon>
        <taxon>Trichinella</taxon>
    </lineage>
</organism>
<evidence type="ECO:0000313" key="1">
    <source>
        <dbReference type="EMBL" id="KRY14620.1"/>
    </source>
</evidence>
<gene>
    <name evidence="1" type="ORF">T12_876</name>
</gene>
<name>A0A0V0ZQN1_9BILA</name>
<reference evidence="1 2" key="1">
    <citation type="submission" date="2015-01" db="EMBL/GenBank/DDBJ databases">
        <title>Evolution of Trichinella species and genotypes.</title>
        <authorList>
            <person name="Korhonen P.K."/>
            <person name="Edoardo P."/>
            <person name="Giuseppe L.R."/>
            <person name="Gasser R.B."/>
        </authorList>
    </citation>
    <scope>NUCLEOTIDE SEQUENCE [LARGE SCALE GENOMIC DNA]</scope>
    <source>
        <strain evidence="1">ISS2496</strain>
    </source>
</reference>
<dbReference type="EMBL" id="JYDQ01000112">
    <property type="protein sequence ID" value="KRY14620.1"/>
    <property type="molecule type" value="Genomic_DNA"/>
</dbReference>
<comment type="caution">
    <text evidence="1">The sequence shown here is derived from an EMBL/GenBank/DDBJ whole genome shotgun (WGS) entry which is preliminary data.</text>
</comment>
<evidence type="ECO:0000313" key="2">
    <source>
        <dbReference type="Proteomes" id="UP000054783"/>
    </source>
</evidence>